<evidence type="ECO:0000256" key="1">
    <source>
        <dbReference type="SAM" id="Phobius"/>
    </source>
</evidence>
<dbReference type="Proteomes" id="UP000537775">
    <property type="component" value="Unassembled WGS sequence"/>
</dbReference>
<organism evidence="2 3">
    <name type="scientific">Microbacterium thalassium</name>
    <dbReference type="NCBI Taxonomy" id="362649"/>
    <lineage>
        <taxon>Bacteria</taxon>
        <taxon>Bacillati</taxon>
        <taxon>Actinomycetota</taxon>
        <taxon>Actinomycetes</taxon>
        <taxon>Micrococcales</taxon>
        <taxon>Microbacteriaceae</taxon>
        <taxon>Microbacterium</taxon>
    </lineage>
</organism>
<evidence type="ECO:0000313" key="2">
    <source>
        <dbReference type="EMBL" id="MBB6390407.1"/>
    </source>
</evidence>
<gene>
    <name evidence="2" type="ORF">HD594_000720</name>
</gene>
<sequence>MDQPSAKTGAQRVRRRSLALDLTLIGVVFVVLAGALWATVGALYSNLYSPSAFVSRYVGLLADGRAADALAVPGVAVDSVDLEAAGLPQTASDALLRQAALGPITDVEIVSESTDEESGITTVTVSYRASGYPGTTTFSVEQDGWIGPAPTWRFARSPLAVMDLTVGGSMTFDVNGFTIDKRQVSVDGVEADPAASLPLLVFTPGIYSVSVDTSISSSSGVAVLSDSPFRDIPVSIQARATEQFVSVVQERVTEFLDGCATQEVLQPTSCPFGYVLQDRVVSLPSWSITLHPTVEVVPSGADWSIPGAEAVAKLEVDVQSLFDGTVYHLSEEVPFTVTGKITVLGDGSVSIAVGGP</sequence>
<keyword evidence="3" id="KW-1185">Reference proteome</keyword>
<proteinExistence type="predicted"/>
<keyword evidence="1" id="KW-0812">Transmembrane</keyword>
<evidence type="ECO:0000313" key="3">
    <source>
        <dbReference type="Proteomes" id="UP000537775"/>
    </source>
</evidence>
<keyword evidence="1" id="KW-0472">Membrane</keyword>
<dbReference type="RefSeq" id="WP_184749660.1">
    <property type="nucleotide sequence ID" value="NZ_BAAAJR010000003.1"/>
</dbReference>
<dbReference type="AlphaFoldDB" id="A0A7X0KTS4"/>
<feature type="transmembrane region" description="Helical" evidence="1">
    <location>
        <begin position="20"/>
        <end position="44"/>
    </location>
</feature>
<dbReference type="EMBL" id="JACHML010000001">
    <property type="protein sequence ID" value="MBB6390407.1"/>
    <property type="molecule type" value="Genomic_DNA"/>
</dbReference>
<comment type="caution">
    <text evidence="2">The sequence shown here is derived from an EMBL/GenBank/DDBJ whole genome shotgun (WGS) entry which is preliminary data.</text>
</comment>
<protein>
    <submittedName>
        <fullName evidence="2">Uncharacterized protein</fullName>
    </submittedName>
</protein>
<accession>A0A7X0KTS4</accession>
<keyword evidence="1" id="KW-1133">Transmembrane helix</keyword>
<name>A0A7X0KTS4_9MICO</name>
<reference evidence="2 3" key="1">
    <citation type="submission" date="2020-08" db="EMBL/GenBank/DDBJ databases">
        <title>Sequencing the genomes of 1000 actinobacteria strains.</title>
        <authorList>
            <person name="Klenk H.-P."/>
        </authorList>
    </citation>
    <scope>NUCLEOTIDE SEQUENCE [LARGE SCALE GENOMIC DNA]</scope>
    <source>
        <strain evidence="2 3">DSM 12511</strain>
    </source>
</reference>